<dbReference type="InterPro" id="IPR016162">
    <property type="entry name" value="Ald_DH_N"/>
</dbReference>
<dbReference type="UniPathway" id="UPA00261">
    <property type="reaction ID" value="UER00374"/>
</dbReference>
<evidence type="ECO:0000256" key="3">
    <source>
        <dbReference type="ARBA" id="ARBA00012884"/>
    </source>
</evidence>
<dbReference type="FunFam" id="3.40.309.10:FF:000005">
    <property type="entry name" value="1-pyrroline-5-carboxylate dehydrogenase 1"/>
    <property type="match status" value="1"/>
</dbReference>
<feature type="domain" description="Aldehyde dehydrogenase" evidence="11">
    <location>
        <begin position="55"/>
        <end position="511"/>
    </location>
</feature>
<keyword evidence="4 10" id="KW-0560">Oxidoreductase</keyword>
<dbReference type="AlphaFoldDB" id="A0A5C0SKI2"/>
<dbReference type="NCBIfam" id="TIGR01236">
    <property type="entry name" value="D1pyr5carbox1"/>
    <property type="match status" value="1"/>
</dbReference>
<proteinExistence type="inferred from homology"/>
<dbReference type="Pfam" id="PF00171">
    <property type="entry name" value="Aldedh"/>
    <property type="match status" value="1"/>
</dbReference>
<name>A0A5C0SKI2_9EURY</name>
<dbReference type="Proteomes" id="UP000322631">
    <property type="component" value="Chromosome"/>
</dbReference>
<evidence type="ECO:0000256" key="1">
    <source>
        <dbReference type="ARBA" id="ARBA00004786"/>
    </source>
</evidence>
<dbReference type="PROSITE" id="PS00687">
    <property type="entry name" value="ALDEHYDE_DEHYDR_GLU"/>
    <property type="match status" value="1"/>
</dbReference>
<evidence type="ECO:0000256" key="10">
    <source>
        <dbReference type="RuleBase" id="RU003345"/>
    </source>
</evidence>
<dbReference type="InterPro" id="IPR016161">
    <property type="entry name" value="Ald_DH/histidinol_DH"/>
</dbReference>
<dbReference type="GO" id="GO:0009898">
    <property type="term" value="C:cytoplasmic side of plasma membrane"/>
    <property type="evidence" value="ECO:0007669"/>
    <property type="project" value="TreeGrafter"/>
</dbReference>
<keyword evidence="5" id="KW-0520">NAD</keyword>
<dbReference type="KEGG" id="them:FPV09_07280"/>
<dbReference type="GeneID" id="41609645"/>
<accession>A0A5C0SKI2</accession>
<feature type="active site" evidence="9">
    <location>
        <position position="290"/>
    </location>
</feature>
<protein>
    <recommendedName>
        <fullName evidence="7">L-glutamate gamma-semialdehyde dehydrogenase</fullName>
        <ecNumber evidence="3">1.2.1.88</ecNumber>
    </recommendedName>
    <alternativeName>
        <fullName evidence="7">L-glutamate gamma-semialdehyde dehydrogenase</fullName>
    </alternativeName>
</protein>
<evidence type="ECO:0000256" key="8">
    <source>
        <dbReference type="ARBA" id="ARBA00048142"/>
    </source>
</evidence>
<evidence type="ECO:0000256" key="9">
    <source>
        <dbReference type="PROSITE-ProRule" id="PRU10007"/>
    </source>
</evidence>
<evidence type="ECO:0000256" key="4">
    <source>
        <dbReference type="ARBA" id="ARBA00023002"/>
    </source>
</evidence>
<gene>
    <name evidence="12" type="primary">pruA</name>
    <name evidence="12" type="ORF">FPV09_07280</name>
</gene>
<dbReference type="PROSITE" id="PS00070">
    <property type="entry name" value="ALDEHYDE_DEHYDR_CYS"/>
    <property type="match status" value="1"/>
</dbReference>
<dbReference type="InterPro" id="IPR005931">
    <property type="entry name" value="P5CDH/ALDH4A1"/>
</dbReference>
<dbReference type="InterPro" id="IPR016160">
    <property type="entry name" value="Ald_DH_CS_CYS"/>
</dbReference>
<dbReference type="InterPro" id="IPR016163">
    <property type="entry name" value="Ald_DH_C"/>
</dbReference>
<dbReference type="GO" id="GO:0003842">
    <property type="term" value="F:L-glutamate gamma-semialdehyde dehydrogenase activity"/>
    <property type="evidence" value="ECO:0007669"/>
    <property type="project" value="UniProtKB-EC"/>
</dbReference>
<dbReference type="FunFam" id="3.40.605.10:FF:000006">
    <property type="entry name" value="1-pyrroline-5-carboxylate dehydrogenase"/>
    <property type="match status" value="1"/>
</dbReference>
<comment type="similarity">
    <text evidence="2 10">Belongs to the aldehyde dehydrogenase family.</text>
</comment>
<dbReference type="PANTHER" id="PTHR42862">
    <property type="entry name" value="DELTA-1-PYRROLINE-5-CARBOXYLATE DEHYDROGENASE 1, ISOFORM A-RELATED"/>
    <property type="match status" value="1"/>
</dbReference>
<sequence length="531" mass="60220">MIWAVEKPKNEMDSILSYSSGTKEREELLREIERIKKTTEEIPLIIGGRKVKTGEVIEIRAPHDHDVVLAKAHLAGEDELKEAIECALSAWEDWSELDWYHRVAIFRKAADLLAGKYRKRNIAAIMMNLSKNPYEAEIDLAELVDFWRFNPYYIRFIYEQQPDQAPGEMNRTDWRPLEGFILAVTPFNFYSIGGNLPTAPAMVGNVVLWKPSRSVIFANFEIMKILMEAGLPDGVINFVPFPSKWSDVVLSHPDFAGLHFTGSHETLVKLWKRISENITRYKNIPRIVGETGGKDFIFVHSSADVKAVVTNIIRGGFGYQGQKCSAVSRVYVPKSLWPAIREGLLAELPRIKYGPVDDLSNYMGAVIDEGAFKKIVSYIEYAKAHPEEYEIICGGHYDSGKGWFIEPTVILTKNPKGKLMTEEIFGPVVTVYVYDDDKYEETLRLCNETSPYGLTGSIFARDRYAIVKAEKMLRYAAGNFYINDKPTGAIVGRQPFGGSRWSGTNDKAGSWLNLLRWLNPRTIKETLVPKK</sequence>
<reference evidence="12 13" key="1">
    <citation type="submission" date="2019-07" db="EMBL/GenBank/DDBJ databases">
        <title>Complete genome of Thermococcus acidophilus.</title>
        <authorList>
            <person name="Li X."/>
        </authorList>
    </citation>
    <scope>NUCLEOTIDE SEQUENCE [LARGE SCALE GENOMIC DNA]</scope>
    <source>
        <strain evidence="12 13">SY113</strain>
    </source>
</reference>
<dbReference type="EMBL" id="CP041932">
    <property type="protein sequence ID" value="QEK14923.1"/>
    <property type="molecule type" value="Genomic_DNA"/>
</dbReference>
<dbReference type="RefSeq" id="WP_148882892.1">
    <property type="nucleotide sequence ID" value="NZ_CP041932.1"/>
</dbReference>
<evidence type="ECO:0000256" key="2">
    <source>
        <dbReference type="ARBA" id="ARBA00009986"/>
    </source>
</evidence>
<evidence type="ECO:0000256" key="7">
    <source>
        <dbReference type="ARBA" id="ARBA00032259"/>
    </source>
</evidence>
<evidence type="ECO:0000259" key="11">
    <source>
        <dbReference type="Pfam" id="PF00171"/>
    </source>
</evidence>
<keyword evidence="13" id="KW-1185">Reference proteome</keyword>
<dbReference type="GO" id="GO:0010133">
    <property type="term" value="P:L-proline catabolic process to L-glutamate"/>
    <property type="evidence" value="ECO:0007669"/>
    <property type="project" value="UniProtKB-UniPathway"/>
</dbReference>
<evidence type="ECO:0000313" key="13">
    <source>
        <dbReference type="Proteomes" id="UP000322631"/>
    </source>
</evidence>
<dbReference type="PANTHER" id="PTHR42862:SF1">
    <property type="entry name" value="DELTA-1-PYRROLINE-5-CARBOXYLATE DEHYDROGENASE 2, ISOFORM A-RELATED"/>
    <property type="match status" value="1"/>
</dbReference>
<evidence type="ECO:0000256" key="5">
    <source>
        <dbReference type="ARBA" id="ARBA00023027"/>
    </source>
</evidence>
<keyword evidence="6" id="KW-0642">Proline metabolism</keyword>
<comment type="catalytic activity">
    <reaction evidence="8">
        <text>L-glutamate 5-semialdehyde + NAD(+) + H2O = L-glutamate + NADH + 2 H(+)</text>
        <dbReference type="Rhea" id="RHEA:30235"/>
        <dbReference type="ChEBI" id="CHEBI:15377"/>
        <dbReference type="ChEBI" id="CHEBI:15378"/>
        <dbReference type="ChEBI" id="CHEBI:29985"/>
        <dbReference type="ChEBI" id="CHEBI:57540"/>
        <dbReference type="ChEBI" id="CHEBI:57945"/>
        <dbReference type="ChEBI" id="CHEBI:58066"/>
        <dbReference type="EC" id="1.2.1.88"/>
    </reaction>
</comment>
<evidence type="ECO:0000256" key="6">
    <source>
        <dbReference type="ARBA" id="ARBA00023062"/>
    </source>
</evidence>
<dbReference type="Gene3D" id="3.40.605.10">
    <property type="entry name" value="Aldehyde Dehydrogenase, Chain A, domain 1"/>
    <property type="match status" value="1"/>
</dbReference>
<dbReference type="EC" id="1.2.1.88" evidence="3"/>
<dbReference type="SUPFAM" id="SSF53720">
    <property type="entry name" value="ALDH-like"/>
    <property type="match status" value="1"/>
</dbReference>
<dbReference type="InterPro" id="IPR050485">
    <property type="entry name" value="Proline_metab_enzyme"/>
</dbReference>
<organism evidence="12 13">
    <name type="scientific">Thermococcus aciditolerans</name>
    <dbReference type="NCBI Taxonomy" id="2598455"/>
    <lineage>
        <taxon>Archaea</taxon>
        <taxon>Methanobacteriati</taxon>
        <taxon>Methanobacteriota</taxon>
        <taxon>Thermococci</taxon>
        <taxon>Thermococcales</taxon>
        <taxon>Thermococcaceae</taxon>
        <taxon>Thermococcus</taxon>
    </lineage>
</organism>
<comment type="pathway">
    <text evidence="1">Amino-acid degradation; L-proline degradation into L-glutamate; L-glutamate from L-proline: step 2/2.</text>
</comment>
<dbReference type="InterPro" id="IPR015590">
    <property type="entry name" value="Aldehyde_DH_dom"/>
</dbReference>
<dbReference type="Gene3D" id="3.40.309.10">
    <property type="entry name" value="Aldehyde Dehydrogenase, Chain A, domain 2"/>
    <property type="match status" value="1"/>
</dbReference>
<dbReference type="InterPro" id="IPR029510">
    <property type="entry name" value="Ald_DH_CS_GLU"/>
</dbReference>
<evidence type="ECO:0000313" key="12">
    <source>
        <dbReference type="EMBL" id="QEK14923.1"/>
    </source>
</evidence>